<organism evidence="2">
    <name type="scientific">Phytomonas serpens</name>
    <dbReference type="NCBI Taxonomy" id="5707"/>
    <lineage>
        <taxon>Eukaryota</taxon>
        <taxon>Discoba</taxon>
        <taxon>Euglenozoa</taxon>
        <taxon>Kinetoplastea</taxon>
        <taxon>Metakinetoplastina</taxon>
        <taxon>Trypanosomatida</taxon>
        <taxon>Trypanosomatidae</taxon>
        <taxon>Phytomonas</taxon>
    </lineage>
</organism>
<keyword evidence="1" id="KW-0812">Transmembrane</keyword>
<reference evidence="2" key="3">
    <citation type="submission" date="2000-01" db="EMBL/GenBank/DDBJ databases">
        <authorList>
            <person name="Maslov D.A."/>
            <person name="Nawathean P."/>
        </authorList>
    </citation>
    <scope>NUCLEOTIDE SEQUENCE</scope>
    <source>
        <strain evidence="2">1G</strain>
    </source>
</reference>
<feature type="transmembrane region" description="Helical" evidence="1">
    <location>
        <begin position="62"/>
        <end position="81"/>
    </location>
</feature>
<evidence type="ECO:0000313" key="2">
    <source>
        <dbReference type="EMBL" id="AAD28357.1"/>
    </source>
</evidence>
<geneLocation type="mitochondrion" evidence="2"/>
<feature type="non-terminal residue" evidence="2">
    <location>
        <position position="117"/>
    </location>
</feature>
<dbReference type="AlphaFoldDB" id="Q9XKY4"/>
<evidence type="ECO:0000256" key="1">
    <source>
        <dbReference type="SAM" id="Phobius"/>
    </source>
</evidence>
<name>Q9XKY4_9TRYP</name>
<keyword evidence="1" id="KW-0472">Membrane</keyword>
<sequence length="117" mass="13728">MFLYYKPNNITTVAVLTYNSFSFTIQKYHCIDICMHLFLRLYGVFIWLNLSLVNVLLIKQNYFYLINNLEYFIISLFKLLINIKWGGGFKWGERGRGGVLVGKEEGKIEGVRLEKGF</sequence>
<dbReference type="EMBL" id="AF079967">
    <property type="protein sequence ID" value="AAD28357.1"/>
    <property type="molecule type" value="Genomic_DNA"/>
</dbReference>
<reference evidence="2" key="1">
    <citation type="journal article" date="1998" name="Mol. Biochem. Parasitol.">
        <title>Demonstration of mRNA editing and localization of guide RNA genes in kinetoplast-mitochondria of the plant trypanosomatid Phytomonas serpens.</title>
        <authorList>
            <person name="Maslov D.A."/>
            <person name="Hollar L."/>
            <person name="Haghighat P."/>
            <person name="Nawathean P."/>
        </authorList>
    </citation>
    <scope>NUCLEOTIDE SEQUENCE</scope>
    <source>
        <strain evidence="2">1G</strain>
    </source>
</reference>
<gene>
    <name evidence="2" type="primary">MURF5</name>
</gene>
<reference evidence="2" key="2">
    <citation type="journal article" date="1999" name="Mol. Biochem. Parasitol.">
        <title>Partial kinetoplast-mitochondrial gene organization and expression in the respiratory deficient plant trypanosomatid Phytomonas serpens.</title>
        <authorList>
            <person name="Maslov D.A."/>
            <person name="Nawathean P."/>
            <person name="Scheel J."/>
        </authorList>
    </citation>
    <scope>NUCLEOTIDE SEQUENCE</scope>
    <source>
        <strain evidence="2">1G</strain>
    </source>
</reference>
<proteinExistence type="predicted"/>
<keyword evidence="1" id="KW-1133">Transmembrane helix</keyword>
<feature type="transmembrane region" description="Helical" evidence="1">
    <location>
        <begin position="37"/>
        <end position="56"/>
    </location>
</feature>
<accession>Q9XKY4</accession>
<protein>
    <submittedName>
        <fullName evidence="2">MURF5</fullName>
    </submittedName>
</protein>